<organism evidence="7 8">
    <name type="scientific">Pontivivens nitratireducens</name>
    <dbReference type="NCBI Taxonomy" id="2758038"/>
    <lineage>
        <taxon>Bacteria</taxon>
        <taxon>Pseudomonadati</taxon>
        <taxon>Pseudomonadota</taxon>
        <taxon>Alphaproteobacteria</taxon>
        <taxon>Rhodobacterales</taxon>
        <taxon>Paracoccaceae</taxon>
        <taxon>Pontivivens</taxon>
    </lineage>
</organism>
<proteinExistence type="inferred from homology"/>
<dbReference type="KEGG" id="mon:G8E03_09720"/>
<keyword evidence="8" id="KW-1185">Reference proteome</keyword>
<evidence type="ECO:0000256" key="3">
    <source>
        <dbReference type="ARBA" id="ARBA00022946"/>
    </source>
</evidence>
<dbReference type="PANTHER" id="PTHR43602:SF1">
    <property type="entry name" value="ENOYL-COA HYDRATASE DOMAIN-CONTAINING PROTEIN 3, MITOCHONDRIAL"/>
    <property type="match status" value="1"/>
</dbReference>
<dbReference type="PANTHER" id="PTHR43602">
    <property type="match status" value="1"/>
</dbReference>
<dbReference type="Gene3D" id="3.90.226.10">
    <property type="entry name" value="2-enoyl-CoA Hydratase, Chain A, domain 1"/>
    <property type="match status" value="1"/>
</dbReference>
<gene>
    <name evidence="7" type="ORF">G8E03_09720</name>
</gene>
<protein>
    <recommendedName>
        <fullName evidence="6">Enoyl-CoA hydratase domain-containing protein 3, mitochondrial</fullName>
    </recommendedName>
</protein>
<dbReference type="InterPro" id="IPR052377">
    <property type="entry name" value="Mitochondrial_ECH-domain"/>
</dbReference>
<dbReference type="CDD" id="cd06558">
    <property type="entry name" value="crotonase-like"/>
    <property type="match status" value="1"/>
</dbReference>
<dbReference type="NCBIfam" id="NF006008">
    <property type="entry name" value="PRK08139.1"/>
    <property type="match status" value="1"/>
</dbReference>
<evidence type="ECO:0000256" key="6">
    <source>
        <dbReference type="ARBA" id="ARBA00040545"/>
    </source>
</evidence>
<keyword evidence="3" id="KW-0809">Transit peptide</keyword>
<dbReference type="GO" id="GO:0006631">
    <property type="term" value="P:fatty acid metabolic process"/>
    <property type="evidence" value="ECO:0007669"/>
    <property type="project" value="UniProtKB-KW"/>
</dbReference>
<dbReference type="InterPro" id="IPR029045">
    <property type="entry name" value="ClpP/crotonase-like_dom_sf"/>
</dbReference>
<keyword evidence="4" id="KW-0443">Lipid metabolism</keyword>
<dbReference type="Gene3D" id="1.10.12.10">
    <property type="entry name" value="Lyase 2-enoyl-coa Hydratase, Chain A, domain 2"/>
    <property type="match status" value="1"/>
</dbReference>
<comment type="similarity">
    <text evidence="1">Belongs to the enoyl-CoA hydratase/isomerase family.</text>
</comment>
<dbReference type="Proteomes" id="UP000500791">
    <property type="component" value="Chromosome"/>
</dbReference>
<evidence type="ECO:0000256" key="2">
    <source>
        <dbReference type="ARBA" id="ARBA00022832"/>
    </source>
</evidence>
<keyword evidence="2" id="KW-0276">Fatty acid metabolism</keyword>
<dbReference type="InterPro" id="IPR014748">
    <property type="entry name" value="Enoyl-CoA_hydra_C"/>
</dbReference>
<dbReference type="EMBL" id="CP049811">
    <property type="protein sequence ID" value="QIK41024.1"/>
    <property type="molecule type" value="Genomic_DNA"/>
</dbReference>
<dbReference type="AlphaFoldDB" id="A0A6G7VLZ3"/>
<comment type="function">
    <text evidence="5">May play a role in fatty acid biosynthesis and insulin sensitivity.</text>
</comment>
<evidence type="ECO:0000256" key="1">
    <source>
        <dbReference type="ARBA" id="ARBA00005254"/>
    </source>
</evidence>
<evidence type="ECO:0000313" key="7">
    <source>
        <dbReference type="EMBL" id="QIK41024.1"/>
    </source>
</evidence>
<dbReference type="InterPro" id="IPR001753">
    <property type="entry name" value="Enoyl-CoA_hydra/iso"/>
</dbReference>
<keyword evidence="7" id="KW-0456">Lyase</keyword>
<name>A0A6G7VLZ3_9RHOB</name>
<evidence type="ECO:0000313" key="8">
    <source>
        <dbReference type="Proteomes" id="UP000500791"/>
    </source>
</evidence>
<dbReference type="RefSeq" id="WP_166191101.1">
    <property type="nucleotide sequence ID" value="NZ_CP049811.1"/>
</dbReference>
<evidence type="ECO:0000256" key="4">
    <source>
        <dbReference type="ARBA" id="ARBA00023098"/>
    </source>
</evidence>
<dbReference type="SUPFAM" id="SSF52096">
    <property type="entry name" value="ClpP/crotonase"/>
    <property type="match status" value="1"/>
</dbReference>
<sequence>MSIQSTSESALLLRQDADGIATLTLNHAEKINPLSEEMLAALLVQLDALSTDDSIRAVILRGAGKAFCAGHDLRQMTAARKSPDGGAAYFRDLFATCTRVMTAIRDLPQPVIAQVHGIATAAGCQLVATCDMAVAAQGTRFGVNGVNIGLFCSTPMVALSRNIPRKQAFEMLTTGSFISADRALELGLVNRVVPQDMLGAHADALARSVAAKLPTAMRYGKGAFYRQLEMGIDEAYAFTGEVMALNMAEPDTEEGIAAFLEKRDPSWKTP</sequence>
<accession>A0A6G7VLZ3</accession>
<evidence type="ECO:0000256" key="5">
    <source>
        <dbReference type="ARBA" id="ARBA00037410"/>
    </source>
</evidence>
<dbReference type="Pfam" id="PF00378">
    <property type="entry name" value="ECH_1"/>
    <property type="match status" value="1"/>
</dbReference>
<reference evidence="7 8" key="1">
    <citation type="submission" date="2020-03" db="EMBL/GenBank/DDBJ databases">
        <title>Complete genome sequence of Monaibacterium sp. ALG8 with diverse plasmids.</title>
        <authorList>
            <person name="Sun C."/>
        </authorList>
    </citation>
    <scope>NUCLEOTIDE SEQUENCE [LARGE SCALE GENOMIC DNA]</scope>
    <source>
        <strain evidence="7 8">ALG8</strain>
    </source>
</reference>
<dbReference type="GO" id="GO:0016836">
    <property type="term" value="F:hydro-lyase activity"/>
    <property type="evidence" value="ECO:0007669"/>
    <property type="project" value="TreeGrafter"/>
</dbReference>